<accession>A0A0R3ACH2</accession>
<dbReference type="Proteomes" id="UP000050852">
    <property type="component" value="Unassembled WGS sequence"/>
</dbReference>
<sequence>MSTESQVLPPLFSLITQLHDEAGTLPAHLNSTLTELTEAAKDTGFSLFSLRRYKKARFHLTIAGAAGDVDAQYAMATCQSVLDGGGRRPTSATRQWLSLAAAQDHIPALMRLGDVHSLAKAKELATHAANNNAPRAMIYLYLMTQDIEWLNRAAATGAPEALFELAQAYRKRPALIADTLQREATIAQLIQRSADGGHRAAVYELAFAEDGTVSTEQKQKRIIQLAEMGQLDGLLEYGYALAGLSQDKAKTHRTYGLERNLPKACALLRLVLIETADAMALPNIEADYWALMHQMSDTQDYQAILADLQETTPKLFSVLEPVVVVGLPD</sequence>
<protein>
    <recommendedName>
        <fullName evidence="3">Sel1 repeat family protein</fullName>
    </recommendedName>
</protein>
<dbReference type="InterPro" id="IPR011990">
    <property type="entry name" value="TPR-like_helical_dom_sf"/>
</dbReference>
<dbReference type="RefSeq" id="WP_057703510.1">
    <property type="nucleotide sequence ID" value="NZ_JYLN01000007.1"/>
</dbReference>
<name>A0A0R3ACH2_9PSED</name>
<organism evidence="1 2">
    <name type="scientific">Pseudomonas paralactis</name>
    <dbReference type="NCBI Taxonomy" id="1615673"/>
    <lineage>
        <taxon>Bacteria</taxon>
        <taxon>Pseudomonadati</taxon>
        <taxon>Pseudomonadota</taxon>
        <taxon>Gammaproteobacteria</taxon>
        <taxon>Pseudomonadales</taxon>
        <taxon>Pseudomonadaceae</taxon>
        <taxon>Pseudomonas</taxon>
    </lineage>
</organism>
<gene>
    <name evidence="1" type="ORF">TX23_18945</name>
</gene>
<evidence type="ECO:0000313" key="1">
    <source>
        <dbReference type="EMBL" id="KRP70719.1"/>
    </source>
</evidence>
<reference evidence="1 2" key="1">
    <citation type="submission" date="2015-02" db="EMBL/GenBank/DDBJ databases">
        <title>Two Pseudomonas sp. nov., isolated from raw milk.</title>
        <authorList>
            <person name="Wenning M."/>
            <person name="von Neubeck M."/>
            <person name="Huptas C."/>
            <person name="Scherer S."/>
        </authorList>
    </citation>
    <scope>NUCLEOTIDE SEQUENCE [LARGE SCALE GENOMIC DNA]</scope>
    <source>
        <strain evidence="1 2">DSM 29164</strain>
    </source>
</reference>
<evidence type="ECO:0008006" key="3">
    <source>
        <dbReference type="Google" id="ProtNLM"/>
    </source>
</evidence>
<dbReference type="EMBL" id="JYLN01000007">
    <property type="protein sequence ID" value="KRP70719.1"/>
    <property type="molecule type" value="Genomic_DNA"/>
</dbReference>
<proteinExistence type="predicted"/>
<dbReference type="AlphaFoldDB" id="A0A0R3ACH2"/>
<dbReference type="OrthoDB" id="5587079at2"/>
<dbReference type="PATRIC" id="fig|1615673.3.peg.4910"/>
<comment type="caution">
    <text evidence="1">The sequence shown here is derived from an EMBL/GenBank/DDBJ whole genome shotgun (WGS) entry which is preliminary data.</text>
</comment>
<evidence type="ECO:0000313" key="2">
    <source>
        <dbReference type="Proteomes" id="UP000050852"/>
    </source>
</evidence>
<dbReference type="Gene3D" id="1.25.40.10">
    <property type="entry name" value="Tetratricopeptide repeat domain"/>
    <property type="match status" value="2"/>
</dbReference>
<dbReference type="SUPFAM" id="SSF81901">
    <property type="entry name" value="HCP-like"/>
    <property type="match status" value="2"/>
</dbReference>